<feature type="compositionally biased region" description="Basic and acidic residues" evidence="1">
    <location>
        <begin position="138"/>
        <end position="156"/>
    </location>
</feature>
<reference evidence="2 3" key="1">
    <citation type="journal article" date="2023" name="Sci. Data">
        <title>Genome assembly of the Korean intertidal mud-creeper Batillaria attramentaria.</title>
        <authorList>
            <person name="Patra A.K."/>
            <person name="Ho P.T."/>
            <person name="Jun S."/>
            <person name="Lee S.J."/>
            <person name="Kim Y."/>
            <person name="Won Y.J."/>
        </authorList>
    </citation>
    <scope>NUCLEOTIDE SEQUENCE [LARGE SCALE GENOMIC DNA]</scope>
    <source>
        <strain evidence="2">Wonlab-2016</strain>
    </source>
</reference>
<dbReference type="Proteomes" id="UP001519460">
    <property type="component" value="Unassembled WGS sequence"/>
</dbReference>
<accession>A0ABD0L9M2</accession>
<evidence type="ECO:0000313" key="3">
    <source>
        <dbReference type="Proteomes" id="UP001519460"/>
    </source>
</evidence>
<comment type="caution">
    <text evidence="2">The sequence shown here is derived from an EMBL/GenBank/DDBJ whole genome shotgun (WGS) entry which is preliminary data.</text>
</comment>
<feature type="non-terminal residue" evidence="2">
    <location>
        <position position="1"/>
    </location>
</feature>
<protein>
    <submittedName>
        <fullName evidence="2">Uncharacterized protein</fullName>
    </submittedName>
</protein>
<evidence type="ECO:0000256" key="1">
    <source>
        <dbReference type="SAM" id="MobiDB-lite"/>
    </source>
</evidence>
<evidence type="ECO:0000313" key="2">
    <source>
        <dbReference type="EMBL" id="KAK7496058.1"/>
    </source>
</evidence>
<name>A0ABD0L9M2_9CAEN</name>
<dbReference type="EMBL" id="JACVVK020000070">
    <property type="protein sequence ID" value="KAK7496058.1"/>
    <property type="molecule type" value="Genomic_DNA"/>
</dbReference>
<dbReference type="AlphaFoldDB" id="A0ABD0L9M2"/>
<gene>
    <name evidence="2" type="ORF">BaRGS_00012759</name>
</gene>
<proteinExistence type="predicted"/>
<feature type="region of interest" description="Disordered" evidence="1">
    <location>
        <begin position="129"/>
        <end position="156"/>
    </location>
</feature>
<sequence length="156" mass="17643">NRSPCPLARRYVVLRRRMEATMLPAGVQLDSRLHYLQFCCFVPHVDDRGGANTACGHIDTSPSTTLTHSESRDFSLVFGGPRSDRSYLLWQDRKILTERVIDRLILSSNTGECSGPTLTYLQVAKLQKTGGANHRRRSSSDGRRGRVQREEKEARL</sequence>
<organism evidence="2 3">
    <name type="scientific">Batillaria attramentaria</name>
    <dbReference type="NCBI Taxonomy" id="370345"/>
    <lineage>
        <taxon>Eukaryota</taxon>
        <taxon>Metazoa</taxon>
        <taxon>Spiralia</taxon>
        <taxon>Lophotrochozoa</taxon>
        <taxon>Mollusca</taxon>
        <taxon>Gastropoda</taxon>
        <taxon>Caenogastropoda</taxon>
        <taxon>Sorbeoconcha</taxon>
        <taxon>Cerithioidea</taxon>
        <taxon>Batillariidae</taxon>
        <taxon>Batillaria</taxon>
    </lineage>
</organism>
<keyword evidence="3" id="KW-1185">Reference proteome</keyword>